<dbReference type="InterPro" id="IPR007813">
    <property type="entry name" value="PilN"/>
</dbReference>
<keyword evidence="3" id="KW-0812">Transmembrane</keyword>
<evidence type="ECO:0000313" key="5">
    <source>
        <dbReference type="Proteomes" id="UP000446658"/>
    </source>
</evidence>
<sequence>MIRINLLPHRQQKKAAHRLRFQILLGATLVTALLLVGGSYAILSQRISTQEERNQFLQQETAKLDQQIKNIGALKKQRDELLARKQLVEKLQAGRNESVHIFDQLTRQTPDGVYLKSVKQSGSLFTLTGYALSGAVVSNYMRTLAESETFGPATVVEVKASIVNNQRVNEFTLTTNLRQPLVAPQAPTAPQPQGAKQP</sequence>
<dbReference type="PANTHER" id="PTHR40278:SF2">
    <property type="entry name" value="TYPE IV PILUS INNER MEMBRANE COMPONENT PILN"/>
    <property type="match status" value="1"/>
</dbReference>
<dbReference type="RefSeq" id="WP_230370175.1">
    <property type="nucleotide sequence ID" value="NZ_WLYX01000001.1"/>
</dbReference>
<dbReference type="InterPro" id="IPR052534">
    <property type="entry name" value="Extracell_DNA_Util/SecSys_Comp"/>
</dbReference>
<proteinExistence type="predicted"/>
<feature type="transmembrane region" description="Helical" evidence="3">
    <location>
        <begin position="21"/>
        <end position="43"/>
    </location>
</feature>
<keyword evidence="1" id="KW-0175">Coiled coil</keyword>
<comment type="caution">
    <text evidence="4">The sequence shown here is derived from an EMBL/GenBank/DDBJ whole genome shotgun (WGS) entry which is preliminary data.</text>
</comment>
<keyword evidence="5" id="KW-1185">Reference proteome</keyword>
<dbReference type="GO" id="GO:0043107">
    <property type="term" value="P:type IV pilus-dependent motility"/>
    <property type="evidence" value="ECO:0007669"/>
    <property type="project" value="TreeGrafter"/>
</dbReference>
<protein>
    <submittedName>
        <fullName evidence="4">Fimbrial protein</fullName>
    </submittedName>
</protein>
<dbReference type="EMBL" id="WLYX01000001">
    <property type="protein sequence ID" value="MTD33328.1"/>
    <property type="molecule type" value="Genomic_DNA"/>
</dbReference>
<evidence type="ECO:0000256" key="3">
    <source>
        <dbReference type="SAM" id="Phobius"/>
    </source>
</evidence>
<feature type="region of interest" description="Disordered" evidence="2">
    <location>
        <begin position="179"/>
        <end position="198"/>
    </location>
</feature>
<gene>
    <name evidence="4" type="ORF">GKE73_09855</name>
</gene>
<accession>A0A844GDM5</accession>
<dbReference type="AlphaFoldDB" id="A0A844GDM5"/>
<keyword evidence="3" id="KW-1133">Transmembrane helix</keyword>
<dbReference type="Proteomes" id="UP000446658">
    <property type="component" value="Unassembled WGS sequence"/>
</dbReference>
<organism evidence="4 5">
    <name type="scientific">Paludibacterium denitrificans</name>
    <dbReference type="NCBI Taxonomy" id="2675226"/>
    <lineage>
        <taxon>Bacteria</taxon>
        <taxon>Pseudomonadati</taxon>
        <taxon>Pseudomonadota</taxon>
        <taxon>Betaproteobacteria</taxon>
        <taxon>Neisseriales</taxon>
        <taxon>Chromobacteriaceae</taxon>
        <taxon>Paludibacterium</taxon>
    </lineage>
</organism>
<evidence type="ECO:0000256" key="1">
    <source>
        <dbReference type="SAM" id="Coils"/>
    </source>
</evidence>
<keyword evidence="3" id="KW-0472">Membrane</keyword>
<dbReference type="GO" id="GO:0043683">
    <property type="term" value="P:type IV pilus assembly"/>
    <property type="evidence" value="ECO:0007669"/>
    <property type="project" value="TreeGrafter"/>
</dbReference>
<reference evidence="4 5" key="1">
    <citation type="submission" date="2019-11" db="EMBL/GenBank/DDBJ databases">
        <title>Draft genome sequence of Paludibacterium sp. dN18-1.</title>
        <authorList>
            <person name="Im W.-T."/>
        </authorList>
    </citation>
    <scope>NUCLEOTIDE SEQUENCE [LARGE SCALE GENOMIC DNA]</scope>
    <source>
        <strain evidence="5">dN 18-1</strain>
    </source>
</reference>
<dbReference type="Pfam" id="PF05137">
    <property type="entry name" value="PilN"/>
    <property type="match status" value="1"/>
</dbReference>
<evidence type="ECO:0000313" key="4">
    <source>
        <dbReference type="EMBL" id="MTD33328.1"/>
    </source>
</evidence>
<dbReference type="PANTHER" id="PTHR40278">
    <property type="entry name" value="DNA UTILIZATION PROTEIN HOFN"/>
    <property type="match status" value="1"/>
</dbReference>
<feature type="coiled-coil region" evidence="1">
    <location>
        <begin position="40"/>
        <end position="84"/>
    </location>
</feature>
<name>A0A844GDM5_9NEIS</name>
<evidence type="ECO:0000256" key="2">
    <source>
        <dbReference type="SAM" id="MobiDB-lite"/>
    </source>
</evidence>